<keyword evidence="4 10" id="KW-0240">DNA-directed RNA polymerase</keyword>
<dbReference type="InterPro" id="IPR015712">
    <property type="entry name" value="DNA-dir_RNA_pol_su2"/>
</dbReference>
<dbReference type="SUPFAM" id="SSF64484">
    <property type="entry name" value="beta and beta-prime subunits of DNA dependent RNA-polymerase"/>
    <property type="match status" value="1"/>
</dbReference>
<dbReference type="InterPro" id="IPR007644">
    <property type="entry name" value="RNA_pol_bsu_protrusion"/>
</dbReference>
<evidence type="ECO:0000313" key="10">
    <source>
        <dbReference type="EMBL" id="RNA40531.1"/>
    </source>
</evidence>
<accession>A0A3M7SXG2</accession>
<dbReference type="GO" id="GO:0005634">
    <property type="term" value="C:nucleus"/>
    <property type="evidence" value="ECO:0007669"/>
    <property type="project" value="UniProtKB-SubCell"/>
</dbReference>
<organism evidence="10 11">
    <name type="scientific">Brachionus plicatilis</name>
    <name type="common">Marine rotifer</name>
    <name type="synonym">Brachionus muelleri</name>
    <dbReference type="NCBI Taxonomy" id="10195"/>
    <lineage>
        <taxon>Eukaryota</taxon>
        <taxon>Metazoa</taxon>
        <taxon>Spiralia</taxon>
        <taxon>Gnathifera</taxon>
        <taxon>Rotifera</taxon>
        <taxon>Eurotatoria</taxon>
        <taxon>Monogononta</taxon>
        <taxon>Pseudotrocha</taxon>
        <taxon>Ploima</taxon>
        <taxon>Brachionidae</taxon>
        <taxon>Brachionus</taxon>
    </lineage>
</organism>
<keyword evidence="8" id="KW-0539">Nucleus</keyword>
<sequence>MQPPSLEHLRPENFNDLDAAQSVDSLQNLTKFYIDSFDWMVDQGLRHAIKNIPSVEFKLKNESKVCYKIIDCKILPPRISEANLTAKDKKLYPKECRQRHTTYSGKIYTTIEYSHDGHLVDRYERLVGQVPIMVKSKLCNLYNLSPKEMVIKGEEQNDLGGYFIVKGNEKLLRLLIMPRRNYCILINFEDISKTCSADETKRNNLCFTYCGNLSLIAF</sequence>
<dbReference type="EMBL" id="REGN01000635">
    <property type="protein sequence ID" value="RNA40531.1"/>
    <property type="molecule type" value="Genomic_DNA"/>
</dbReference>
<comment type="subcellular location">
    <subcellularLocation>
        <location evidence="1">Nucleus</location>
    </subcellularLocation>
</comment>
<evidence type="ECO:0000256" key="1">
    <source>
        <dbReference type="ARBA" id="ARBA00004123"/>
    </source>
</evidence>
<proteinExistence type="inferred from homology"/>
<dbReference type="Pfam" id="PF04563">
    <property type="entry name" value="RNA_pol_Rpb2_1"/>
    <property type="match status" value="1"/>
</dbReference>
<dbReference type="GO" id="GO:0032549">
    <property type="term" value="F:ribonucleoside binding"/>
    <property type="evidence" value="ECO:0007669"/>
    <property type="project" value="InterPro"/>
</dbReference>
<evidence type="ECO:0000256" key="2">
    <source>
        <dbReference type="ARBA" id="ARBA00006835"/>
    </source>
</evidence>
<dbReference type="PANTHER" id="PTHR20856">
    <property type="entry name" value="DNA-DIRECTED RNA POLYMERASE I SUBUNIT 2"/>
    <property type="match status" value="1"/>
</dbReference>
<gene>
    <name evidence="10" type="ORF">BpHYR1_036007</name>
</gene>
<feature type="domain" description="RNA polymerase beta subunit protrusion" evidence="9">
    <location>
        <begin position="29"/>
        <end position="177"/>
    </location>
</feature>
<comment type="caution">
    <text evidence="10">The sequence shown here is derived from an EMBL/GenBank/DDBJ whole genome shotgun (WGS) entry which is preliminary data.</text>
</comment>
<evidence type="ECO:0000256" key="7">
    <source>
        <dbReference type="ARBA" id="ARBA00023163"/>
    </source>
</evidence>
<keyword evidence="6 10" id="KW-0548">Nucleotidyltransferase</keyword>
<comment type="similarity">
    <text evidence="2">Belongs to the RNA polymerase beta chain family.</text>
</comment>
<dbReference type="AlphaFoldDB" id="A0A3M7SXG2"/>
<dbReference type="GO" id="GO:0003677">
    <property type="term" value="F:DNA binding"/>
    <property type="evidence" value="ECO:0007669"/>
    <property type="project" value="InterPro"/>
</dbReference>
<dbReference type="Proteomes" id="UP000276133">
    <property type="component" value="Unassembled WGS sequence"/>
</dbReference>
<evidence type="ECO:0000256" key="3">
    <source>
        <dbReference type="ARBA" id="ARBA00012418"/>
    </source>
</evidence>
<dbReference type="GO" id="GO:0006351">
    <property type="term" value="P:DNA-templated transcription"/>
    <property type="evidence" value="ECO:0007669"/>
    <property type="project" value="InterPro"/>
</dbReference>
<dbReference type="GO" id="GO:0000428">
    <property type="term" value="C:DNA-directed RNA polymerase complex"/>
    <property type="evidence" value="ECO:0007669"/>
    <property type="project" value="UniProtKB-KW"/>
</dbReference>
<keyword evidence="5 10" id="KW-0808">Transferase</keyword>
<dbReference type="OrthoDB" id="6431627at2759"/>
<reference evidence="10 11" key="1">
    <citation type="journal article" date="2018" name="Sci. Rep.">
        <title>Genomic signatures of local adaptation to the degree of environmental predictability in rotifers.</title>
        <authorList>
            <person name="Franch-Gras L."/>
            <person name="Hahn C."/>
            <person name="Garcia-Roger E.M."/>
            <person name="Carmona M.J."/>
            <person name="Serra M."/>
            <person name="Gomez A."/>
        </authorList>
    </citation>
    <scope>NUCLEOTIDE SEQUENCE [LARGE SCALE GENOMIC DNA]</scope>
    <source>
        <strain evidence="10">HYR1</strain>
    </source>
</reference>
<name>A0A3M7SXG2_BRAPC</name>
<evidence type="ECO:0000256" key="5">
    <source>
        <dbReference type="ARBA" id="ARBA00022679"/>
    </source>
</evidence>
<dbReference type="STRING" id="10195.A0A3M7SXG2"/>
<evidence type="ECO:0000259" key="9">
    <source>
        <dbReference type="Pfam" id="PF04563"/>
    </source>
</evidence>
<keyword evidence="11" id="KW-1185">Reference proteome</keyword>
<evidence type="ECO:0000256" key="4">
    <source>
        <dbReference type="ARBA" id="ARBA00022478"/>
    </source>
</evidence>
<dbReference type="EC" id="2.7.7.6" evidence="3"/>
<evidence type="ECO:0000256" key="6">
    <source>
        <dbReference type="ARBA" id="ARBA00022695"/>
    </source>
</evidence>
<protein>
    <recommendedName>
        <fullName evidence="3">DNA-directed RNA polymerase</fullName>
        <ecNumber evidence="3">2.7.7.6</ecNumber>
    </recommendedName>
</protein>
<evidence type="ECO:0000256" key="8">
    <source>
        <dbReference type="ARBA" id="ARBA00023242"/>
    </source>
</evidence>
<keyword evidence="7" id="KW-0804">Transcription</keyword>
<dbReference type="FunFam" id="3.90.1100.10:FF:000008">
    <property type="entry name" value="DNA-directed RNA polymerase subunit beta"/>
    <property type="match status" value="1"/>
</dbReference>
<evidence type="ECO:0000313" key="11">
    <source>
        <dbReference type="Proteomes" id="UP000276133"/>
    </source>
</evidence>
<dbReference type="GO" id="GO:0003899">
    <property type="term" value="F:DNA-directed RNA polymerase activity"/>
    <property type="evidence" value="ECO:0007669"/>
    <property type="project" value="UniProtKB-EC"/>
</dbReference>
<dbReference type="Gene3D" id="3.90.1100.10">
    <property type="match status" value="1"/>
</dbReference>